<reference evidence="2" key="1">
    <citation type="submission" date="2018-12" db="EMBL/GenBank/DDBJ databases">
        <title>Tengunoibacter tsumagoiensis gen. nov., sp. nov., Dictyobacter kobayashii sp. nov., D. alpinus sp. nov., and D. joshuensis sp. nov. and description of Dictyobacteraceae fam. nov. within the order Ktedonobacterales isolated from Tengu-no-mugimeshi.</title>
        <authorList>
            <person name="Wang C.M."/>
            <person name="Zheng Y."/>
            <person name="Sakai Y."/>
            <person name="Toyoda A."/>
            <person name="Minakuchi Y."/>
            <person name="Abe K."/>
            <person name="Yokota A."/>
            <person name="Yabe S."/>
        </authorList>
    </citation>
    <scope>NUCLEOTIDE SEQUENCE [LARGE SCALE GENOMIC DNA]</scope>
    <source>
        <strain evidence="2">S-27</strain>
    </source>
</reference>
<evidence type="ECO:0000313" key="2">
    <source>
        <dbReference type="Proteomes" id="UP000287224"/>
    </source>
</evidence>
<proteinExistence type="predicted"/>
<sequence length="185" mass="21192">MRSFYLLELWVDPGGARKADYYLFSGVEEIKQALADDLSQQRLGPYLVLWYGEVINLFVYSEGKMVWKKDLHPYITFHLPGYPPLQGTADGYILDVSNVDLLPSDQTRQNSQRQISRDELIDILWPTEPASSGQESAVRVEIDWAAIDIPALEGPRLQPGEVVTCRQSYTNEEEHFEYGYNSLEE</sequence>
<organism evidence="1 2">
    <name type="scientific">Dictyobacter aurantiacus</name>
    <dbReference type="NCBI Taxonomy" id="1936993"/>
    <lineage>
        <taxon>Bacteria</taxon>
        <taxon>Bacillati</taxon>
        <taxon>Chloroflexota</taxon>
        <taxon>Ktedonobacteria</taxon>
        <taxon>Ktedonobacterales</taxon>
        <taxon>Dictyobacteraceae</taxon>
        <taxon>Dictyobacter</taxon>
    </lineage>
</organism>
<evidence type="ECO:0000313" key="1">
    <source>
        <dbReference type="EMBL" id="GCE07576.1"/>
    </source>
</evidence>
<dbReference type="EMBL" id="BIFQ01000001">
    <property type="protein sequence ID" value="GCE07576.1"/>
    <property type="molecule type" value="Genomic_DNA"/>
</dbReference>
<dbReference type="Proteomes" id="UP000287224">
    <property type="component" value="Unassembled WGS sequence"/>
</dbReference>
<keyword evidence="2" id="KW-1185">Reference proteome</keyword>
<comment type="caution">
    <text evidence="1">The sequence shown here is derived from an EMBL/GenBank/DDBJ whole genome shotgun (WGS) entry which is preliminary data.</text>
</comment>
<gene>
    <name evidence="1" type="ORF">KDAU_49050</name>
</gene>
<dbReference type="AlphaFoldDB" id="A0A401ZL50"/>
<name>A0A401ZL50_9CHLR</name>
<protein>
    <submittedName>
        <fullName evidence="1">Uncharacterized protein</fullName>
    </submittedName>
</protein>
<accession>A0A401ZL50</accession>